<dbReference type="EC" id="2.7.13.3" evidence="2"/>
<comment type="caution">
    <text evidence="11">The sequence shown here is derived from an EMBL/GenBank/DDBJ whole genome shotgun (WGS) entry which is preliminary data.</text>
</comment>
<evidence type="ECO:0000259" key="9">
    <source>
        <dbReference type="PROSITE" id="PS50112"/>
    </source>
</evidence>
<dbReference type="Gene3D" id="3.30.450.20">
    <property type="entry name" value="PAS domain"/>
    <property type="match status" value="4"/>
</dbReference>
<dbReference type="SUPFAM" id="SSF52172">
    <property type="entry name" value="CheY-like"/>
    <property type="match status" value="1"/>
</dbReference>
<gene>
    <name evidence="11" type="ORF">FHG71_20440</name>
</gene>
<dbReference type="InterPro" id="IPR004358">
    <property type="entry name" value="Sig_transdc_His_kin-like_C"/>
</dbReference>
<sequence length="1196" mass="130029">MDQDIGDQPQWVGLTVTGATHGGPGFGNCVGASLKGCSTREGASMIRNGSTDRVSPRSRLDQAMTERLRPAHLEDVGHDLEPSTKAMLDALPLLGFIADADGATLYANKHCQAYTGRSADTLLGFHWSSLIHPEDRERTAAAWHAAQAFGEPVEMEYRLRRADGADRWFQGPAAPQRDERGTIRYWLGILSDIHDLKTAEKAARTADAKVRDAEEWRRLAQEASGVGTFDWNPITQELRWSAECRAVFGVPSEVEITDDLFLSCLHPEDRLRVIERIERALDPAGTGEYRSQHRALWPNGTVRWVEARGRVTFAEVAGLQRAVRFMGTVLDITEMKAADDAVVRQQQELQALADAMPVLIAYIDAERRYQFANKIYETWFPRRREDILGRPVREIVGEAAFASVAHHMDAALQGERVTFEQVMPYTTTAPRHVEVEYIPRKSPDGRIEGFYTLVQDVTAEKAAEAALREAEAVQRTQAEELLAVLNAVPAGIWITHDPEALEIIGNARSHEFLRVPQDANSSKSAPGTPTSHFRFLDADGRELLPRDLPVQTAARGQPVTDREYRVAFDDGSHIDLFGNATPLLDDQGQPAGAVAAFMDITARKAAEAALREESHILETLNRAGMAMAGELDLERLVQSFTDAGVELTGARFGAFFHNILDQGNEQFLLYTLSGAQHADFEGLGGVRITGLFGPTFRNEGVVRSDDVLVDPRYGQMAPHHGMPPGHLPVRSYLGVPVVSRSGEVLGGLLFGHPEPQRFTERHERLMVGLAAQAAIAIDNARLFQAVQQANETLETRVAERTAELVQTQEALQQSQKMEAIGQLTGGIAHDFNNLLTPIVGGLDVLRRRVADERSQRLIEGALQSAERATTLVQRLLAFARRQTLQPRAVSLADLIGGMRELIGRSLGPTIEVSVDVPVGFAPVLVDPNQLELALLNLSVNARDAMPDGGQLRIWAEAHEAASCSVPGLTPGHYVRLSVSDTGTGMDAATLARAVEPFFSTKGLGKGTGLGLSMVHGMAAQSGGLFNLSSQVGQGTTAELWLPTADAPAQSQATQEAALPKSQRAVILLVDDEDLVRQSTAEGLRDLGYEVVAVDNAAAALETIQGGLQPDAVVTDHMMPGLSGAQLAAQLQERMPELPVLMITGYASLTPEQMQGLTVLSKPFRLADLVTLLGRLCAQGDLLADTLSRGPAQSYKT</sequence>
<dbReference type="InterPro" id="IPR003661">
    <property type="entry name" value="HisK_dim/P_dom"/>
</dbReference>
<reference evidence="11 12" key="1">
    <citation type="submission" date="2019-06" db="EMBL/GenBank/DDBJ databases">
        <authorList>
            <person name="Jiang L."/>
        </authorList>
    </citation>
    <scope>NUCLEOTIDE SEQUENCE [LARGE SCALE GENOMIC DNA]</scope>
    <source>
        <strain evidence="11 12">YIM 48858</strain>
    </source>
</reference>
<dbReference type="PANTHER" id="PTHR43304:SF1">
    <property type="entry name" value="PAC DOMAIN-CONTAINING PROTEIN"/>
    <property type="match status" value="1"/>
</dbReference>
<dbReference type="Pfam" id="PF00072">
    <property type="entry name" value="Response_reg"/>
    <property type="match status" value="1"/>
</dbReference>
<dbReference type="InterPro" id="IPR000014">
    <property type="entry name" value="PAS"/>
</dbReference>
<keyword evidence="4" id="KW-0808">Transferase</keyword>
<feature type="domain" description="PAC" evidence="10">
    <location>
        <begin position="417"/>
        <end position="469"/>
    </location>
</feature>
<evidence type="ECO:0000256" key="3">
    <source>
        <dbReference type="ARBA" id="ARBA00022553"/>
    </source>
</evidence>
<dbReference type="Proteomes" id="UP000305709">
    <property type="component" value="Unassembled WGS sequence"/>
</dbReference>
<protein>
    <recommendedName>
        <fullName evidence="2">histidine kinase</fullName>
        <ecNumber evidence="2">2.7.13.3</ecNumber>
    </recommendedName>
</protein>
<dbReference type="InterPro" id="IPR001789">
    <property type="entry name" value="Sig_transdc_resp-reg_receiver"/>
</dbReference>
<proteinExistence type="predicted"/>
<dbReference type="EMBL" id="VDFV01000059">
    <property type="protein sequence ID" value="TNC62129.1"/>
    <property type="molecule type" value="Genomic_DNA"/>
</dbReference>
<evidence type="ECO:0000259" key="7">
    <source>
        <dbReference type="PROSITE" id="PS50109"/>
    </source>
</evidence>
<feature type="domain" description="PAS" evidence="9">
    <location>
        <begin position="80"/>
        <end position="137"/>
    </location>
</feature>
<evidence type="ECO:0000259" key="8">
    <source>
        <dbReference type="PROSITE" id="PS50110"/>
    </source>
</evidence>
<dbReference type="SUPFAM" id="SSF55785">
    <property type="entry name" value="PYP-like sensor domain (PAS domain)"/>
    <property type="match status" value="4"/>
</dbReference>
<dbReference type="Gene3D" id="1.10.287.130">
    <property type="match status" value="1"/>
</dbReference>
<dbReference type="CDD" id="cd00082">
    <property type="entry name" value="HisKA"/>
    <property type="match status" value="1"/>
</dbReference>
<keyword evidence="5" id="KW-0418">Kinase</keyword>
<keyword evidence="3 6" id="KW-0597">Phosphoprotein</keyword>
<dbReference type="SMART" id="SM00091">
    <property type="entry name" value="PAS"/>
    <property type="match status" value="3"/>
</dbReference>
<feature type="domain" description="Histidine kinase" evidence="7">
    <location>
        <begin position="826"/>
        <end position="1045"/>
    </location>
</feature>
<dbReference type="NCBIfam" id="TIGR00229">
    <property type="entry name" value="sensory_box"/>
    <property type="match status" value="3"/>
</dbReference>
<dbReference type="Pfam" id="PF08448">
    <property type="entry name" value="PAS_4"/>
    <property type="match status" value="1"/>
</dbReference>
<evidence type="ECO:0000256" key="5">
    <source>
        <dbReference type="ARBA" id="ARBA00022777"/>
    </source>
</evidence>
<dbReference type="Pfam" id="PF00512">
    <property type="entry name" value="HisKA"/>
    <property type="match status" value="1"/>
</dbReference>
<dbReference type="Pfam" id="PF08447">
    <property type="entry name" value="PAS_3"/>
    <property type="match status" value="2"/>
</dbReference>
<comment type="catalytic activity">
    <reaction evidence="1">
        <text>ATP + protein L-histidine = ADP + protein N-phospho-L-histidine.</text>
        <dbReference type="EC" id="2.7.13.3"/>
    </reaction>
</comment>
<dbReference type="Gene3D" id="3.30.450.40">
    <property type="match status" value="1"/>
</dbReference>
<dbReference type="PROSITE" id="PS50110">
    <property type="entry name" value="RESPONSE_REGULATORY"/>
    <property type="match status" value="1"/>
</dbReference>
<dbReference type="PANTHER" id="PTHR43304">
    <property type="entry name" value="PHYTOCHROME-LIKE PROTEIN CPH1"/>
    <property type="match status" value="1"/>
</dbReference>
<dbReference type="InterPro" id="IPR011006">
    <property type="entry name" value="CheY-like_superfamily"/>
</dbReference>
<dbReference type="OrthoDB" id="9796100at2"/>
<dbReference type="InterPro" id="IPR000700">
    <property type="entry name" value="PAS-assoc_C"/>
</dbReference>
<dbReference type="PROSITE" id="PS50109">
    <property type="entry name" value="HIS_KIN"/>
    <property type="match status" value="1"/>
</dbReference>
<evidence type="ECO:0000313" key="11">
    <source>
        <dbReference type="EMBL" id="TNC62129.1"/>
    </source>
</evidence>
<dbReference type="Gene3D" id="2.10.70.100">
    <property type="match status" value="1"/>
</dbReference>
<dbReference type="PROSITE" id="PS50113">
    <property type="entry name" value="PAC"/>
    <property type="match status" value="4"/>
</dbReference>
<dbReference type="AlphaFoldDB" id="A0A5C4N4B2"/>
<organism evidence="11 12">
    <name type="scientific">Rubellimicrobium roseum</name>
    <dbReference type="NCBI Taxonomy" id="687525"/>
    <lineage>
        <taxon>Bacteria</taxon>
        <taxon>Pseudomonadati</taxon>
        <taxon>Pseudomonadota</taxon>
        <taxon>Alphaproteobacteria</taxon>
        <taxon>Rhodobacterales</taxon>
        <taxon>Roseobacteraceae</taxon>
        <taxon>Rubellimicrobium</taxon>
    </lineage>
</organism>
<evidence type="ECO:0000256" key="4">
    <source>
        <dbReference type="ARBA" id="ARBA00022679"/>
    </source>
</evidence>
<feature type="modified residue" description="4-aspartylphosphate" evidence="6">
    <location>
        <position position="1115"/>
    </location>
</feature>
<dbReference type="PROSITE" id="PS50112">
    <property type="entry name" value="PAS"/>
    <property type="match status" value="1"/>
</dbReference>
<feature type="domain" description="PAC" evidence="10">
    <location>
        <begin position="560"/>
        <end position="612"/>
    </location>
</feature>
<dbReference type="SMART" id="SM00448">
    <property type="entry name" value="REC"/>
    <property type="match status" value="1"/>
</dbReference>
<dbReference type="InterPro" id="IPR036097">
    <property type="entry name" value="HisK_dim/P_sf"/>
</dbReference>
<dbReference type="InterPro" id="IPR005467">
    <property type="entry name" value="His_kinase_dom"/>
</dbReference>
<dbReference type="Pfam" id="PF02518">
    <property type="entry name" value="HATPase_c"/>
    <property type="match status" value="1"/>
</dbReference>
<dbReference type="SUPFAM" id="SSF55781">
    <property type="entry name" value="GAF domain-like"/>
    <property type="match status" value="1"/>
</dbReference>
<dbReference type="Gene3D" id="3.30.565.10">
    <property type="entry name" value="Histidine kinase-like ATPase, C-terminal domain"/>
    <property type="match status" value="1"/>
</dbReference>
<keyword evidence="12" id="KW-1185">Reference proteome</keyword>
<dbReference type="InterPro" id="IPR029016">
    <property type="entry name" value="GAF-like_dom_sf"/>
</dbReference>
<feature type="domain" description="PAC" evidence="10">
    <location>
        <begin position="153"/>
        <end position="205"/>
    </location>
</feature>
<dbReference type="FunFam" id="3.30.450.20:FF:000099">
    <property type="entry name" value="Sensory box sensor histidine kinase"/>
    <property type="match status" value="1"/>
</dbReference>
<dbReference type="InterPro" id="IPR036890">
    <property type="entry name" value="HATPase_C_sf"/>
</dbReference>
<dbReference type="PRINTS" id="PR00344">
    <property type="entry name" value="BCTRLSENSOR"/>
</dbReference>
<dbReference type="InterPro" id="IPR001610">
    <property type="entry name" value="PAC"/>
</dbReference>
<dbReference type="InterPro" id="IPR013656">
    <property type="entry name" value="PAS_4"/>
</dbReference>
<feature type="domain" description="PAC" evidence="10">
    <location>
        <begin position="289"/>
        <end position="344"/>
    </location>
</feature>
<name>A0A5C4N4B2_9RHOB</name>
<evidence type="ECO:0000256" key="1">
    <source>
        <dbReference type="ARBA" id="ARBA00000085"/>
    </source>
</evidence>
<dbReference type="InterPro" id="IPR052162">
    <property type="entry name" value="Sensor_kinase/Photoreceptor"/>
</dbReference>
<dbReference type="SMART" id="SM00387">
    <property type="entry name" value="HATPase_c"/>
    <property type="match status" value="1"/>
</dbReference>
<evidence type="ECO:0000259" key="10">
    <source>
        <dbReference type="PROSITE" id="PS50113"/>
    </source>
</evidence>
<accession>A0A5C4N4B2</accession>
<dbReference type="InterPro" id="IPR003594">
    <property type="entry name" value="HATPase_dom"/>
</dbReference>
<dbReference type="SUPFAM" id="SSF55874">
    <property type="entry name" value="ATPase domain of HSP90 chaperone/DNA topoisomerase II/histidine kinase"/>
    <property type="match status" value="1"/>
</dbReference>
<dbReference type="CDD" id="cd00130">
    <property type="entry name" value="PAS"/>
    <property type="match status" value="3"/>
</dbReference>
<evidence type="ECO:0000256" key="2">
    <source>
        <dbReference type="ARBA" id="ARBA00012438"/>
    </source>
</evidence>
<dbReference type="InterPro" id="IPR003018">
    <property type="entry name" value="GAF"/>
</dbReference>
<dbReference type="Gene3D" id="3.40.50.2300">
    <property type="match status" value="1"/>
</dbReference>
<dbReference type="InterPro" id="IPR035965">
    <property type="entry name" value="PAS-like_dom_sf"/>
</dbReference>
<evidence type="ECO:0000256" key="6">
    <source>
        <dbReference type="PROSITE-ProRule" id="PRU00169"/>
    </source>
</evidence>
<dbReference type="SMART" id="SM00065">
    <property type="entry name" value="GAF"/>
    <property type="match status" value="1"/>
</dbReference>
<dbReference type="SUPFAM" id="SSF47384">
    <property type="entry name" value="Homodimeric domain of signal transducing histidine kinase"/>
    <property type="match status" value="1"/>
</dbReference>
<dbReference type="SMART" id="SM00388">
    <property type="entry name" value="HisKA"/>
    <property type="match status" value="1"/>
</dbReference>
<dbReference type="Pfam" id="PF13185">
    <property type="entry name" value="GAF_2"/>
    <property type="match status" value="1"/>
</dbReference>
<dbReference type="InterPro" id="IPR013655">
    <property type="entry name" value="PAS_fold_3"/>
</dbReference>
<feature type="domain" description="Response regulatory" evidence="8">
    <location>
        <begin position="1065"/>
        <end position="1176"/>
    </location>
</feature>
<dbReference type="GO" id="GO:0000155">
    <property type="term" value="F:phosphorelay sensor kinase activity"/>
    <property type="evidence" value="ECO:0007669"/>
    <property type="project" value="InterPro"/>
</dbReference>
<dbReference type="SMART" id="SM00086">
    <property type="entry name" value="PAC"/>
    <property type="match status" value="3"/>
</dbReference>
<evidence type="ECO:0000313" key="12">
    <source>
        <dbReference type="Proteomes" id="UP000305709"/>
    </source>
</evidence>